<dbReference type="GO" id="GO:0015934">
    <property type="term" value="C:large ribosomal subunit"/>
    <property type="evidence" value="ECO:0007669"/>
    <property type="project" value="InterPro"/>
</dbReference>
<evidence type="ECO:0000256" key="1">
    <source>
        <dbReference type="ARBA" id="ARBA00008560"/>
    </source>
</evidence>
<reference evidence="4" key="1">
    <citation type="submission" date="2019-06" db="EMBL/GenBank/DDBJ databases">
        <authorList>
            <person name="Grosvenor D.A."/>
            <person name="Keepers K.G."/>
            <person name="Pogoda C.S."/>
            <person name="Kane N.C."/>
            <person name="Kociolek J.P."/>
        </authorList>
    </citation>
    <scope>NUCLEOTIDE SEQUENCE</scope>
</reference>
<dbReference type="InterPro" id="IPR011332">
    <property type="entry name" value="Ribosomal_zn-bd"/>
</dbReference>
<dbReference type="AlphaFoldDB" id="A0A5C0F2J2"/>
<evidence type="ECO:0000313" key="4">
    <source>
        <dbReference type="EMBL" id="QEI59576.1"/>
    </source>
</evidence>
<sequence>MAVPKKKTSKPKKNSRKANWIRKSYFAKKKALVLANSNLQIKLNFIIKKENLSF</sequence>
<name>A0A5C0F2J2_NITAL</name>
<geneLocation type="plastid" evidence="4"/>
<keyword evidence="2 4" id="KW-0689">Ribosomal protein</keyword>
<protein>
    <submittedName>
        <fullName evidence="4">50S ribosomal protein L32</fullName>
    </submittedName>
</protein>
<evidence type="ECO:0000256" key="3">
    <source>
        <dbReference type="ARBA" id="ARBA00023274"/>
    </source>
</evidence>
<evidence type="ECO:0000256" key="2">
    <source>
        <dbReference type="ARBA" id="ARBA00022980"/>
    </source>
</evidence>
<dbReference type="GO" id="GO:0003735">
    <property type="term" value="F:structural constituent of ribosome"/>
    <property type="evidence" value="ECO:0007669"/>
    <property type="project" value="InterPro"/>
</dbReference>
<dbReference type="SUPFAM" id="SSF57829">
    <property type="entry name" value="Zn-binding ribosomal proteins"/>
    <property type="match status" value="1"/>
</dbReference>
<dbReference type="GeneID" id="41826823"/>
<dbReference type="RefSeq" id="YP_009695325.1">
    <property type="nucleotide sequence ID" value="NC_044785.1"/>
</dbReference>
<accession>A0A5C0F2J2</accession>
<organism evidence="4">
    <name type="scientific">Nitzschia alba</name>
    <name type="common">Marine diatom</name>
    <dbReference type="NCBI Taxonomy" id="2858"/>
    <lineage>
        <taxon>Eukaryota</taxon>
        <taxon>Sar</taxon>
        <taxon>Stramenopiles</taxon>
        <taxon>Ochrophyta</taxon>
        <taxon>Bacillariophyta</taxon>
        <taxon>Bacillariophyceae</taxon>
        <taxon>Bacillariophycidae</taxon>
        <taxon>Bacillariales</taxon>
        <taxon>Bacillariaceae</taxon>
        <taxon>Nitzschia</taxon>
    </lineage>
</organism>
<gene>
    <name evidence="4" type="primary">rpl32</name>
</gene>
<dbReference type="InterPro" id="IPR002677">
    <property type="entry name" value="Ribosomal_bL32"/>
</dbReference>
<comment type="similarity">
    <text evidence="1">Belongs to the bacterial ribosomal protein bL32 family.</text>
</comment>
<keyword evidence="3" id="KW-0687">Ribonucleoprotein</keyword>
<keyword evidence="4" id="KW-0934">Plastid</keyword>
<dbReference type="EMBL" id="MN065498">
    <property type="protein sequence ID" value="QEI59576.1"/>
    <property type="molecule type" value="Genomic_DNA"/>
</dbReference>
<dbReference type="GO" id="GO:0006412">
    <property type="term" value="P:translation"/>
    <property type="evidence" value="ECO:0007669"/>
    <property type="project" value="InterPro"/>
</dbReference>
<proteinExistence type="inferred from homology"/>
<dbReference type="Pfam" id="PF01783">
    <property type="entry name" value="Ribosomal_L32p"/>
    <property type="match status" value="1"/>
</dbReference>